<reference evidence="1 2" key="1">
    <citation type="submission" date="2021-01" db="EMBL/GenBank/DDBJ databases">
        <title>Whole genome shotgun sequence of Actinoplanes humidus NBRC 14915.</title>
        <authorList>
            <person name="Komaki H."/>
            <person name="Tamura T."/>
        </authorList>
    </citation>
    <scope>NUCLEOTIDE SEQUENCE [LARGE SCALE GENOMIC DNA]</scope>
    <source>
        <strain evidence="1 2">NBRC 14915</strain>
    </source>
</reference>
<organism evidence="1 2">
    <name type="scientific">Winogradskya humida</name>
    <dbReference type="NCBI Taxonomy" id="113566"/>
    <lineage>
        <taxon>Bacteria</taxon>
        <taxon>Bacillati</taxon>
        <taxon>Actinomycetota</taxon>
        <taxon>Actinomycetes</taxon>
        <taxon>Micromonosporales</taxon>
        <taxon>Micromonosporaceae</taxon>
        <taxon>Winogradskya</taxon>
    </lineage>
</organism>
<keyword evidence="2" id="KW-1185">Reference proteome</keyword>
<evidence type="ECO:0000313" key="1">
    <source>
        <dbReference type="EMBL" id="GIE22147.1"/>
    </source>
</evidence>
<proteinExistence type="predicted"/>
<protein>
    <submittedName>
        <fullName evidence="1">Uncharacterized protein</fullName>
    </submittedName>
</protein>
<accession>A0ABQ3ZVF3</accession>
<dbReference type="EMBL" id="BOMN01000066">
    <property type="protein sequence ID" value="GIE22147.1"/>
    <property type="molecule type" value="Genomic_DNA"/>
</dbReference>
<dbReference type="Proteomes" id="UP000603200">
    <property type="component" value="Unassembled WGS sequence"/>
</dbReference>
<name>A0ABQ3ZVF3_9ACTN</name>
<comment type="caution">
    <text evidence="1">The sequence shown here is derived from an EMBL/GenBank/DDBJ whole genome shotgun (WGS) entry which is preliminary data.</text>
</comment>
<gene>
    <name evidence="1" type="ORF">Ahu01nite_052490</name>
</gene>
<evidence type="ECO:0000313" key="2">
    <source>
        <dbReference type="Proteomes" id="UP000603200"/>
    </source>
</evidence>
<sequence length="84" mass="9049">MPLPGYGRLATRLKRRCACALGGVNGQASLHHIKRGPALRYRSDPLGKGLIHVTFDLASNLTSRIPSHAVVPNPPITAVLPYLQ</sequence>